<organism evidence="6 7">
    <name type="scientific">Tetragenococcus koreensis</name>
    <dbReference type="NCBI Taxonomy" id="290335"/>
    <lineage>
        <taxon>Bacteria</taxon>
        <taxon>Bacillati</taxon>
        <taxon>Bacillota</taxon>
        <taxon>Bacilli</taxon>
        <taxon>Lactobacillales</taxon>
        <taxon>Enterococcaceae</taxon>
        <taxon>Tetragenococcus</taxon>
    </lineage>
</organism>
<sequence length="370" mass="41634">MEKWRKVKLTDIIEFNPKEKILKGAIAKKVAMDKIQPFTRDIDQYELDEFKGGAKFKNGDTLVARITPCLENGKTAKVNFLAKDEVGFGSTEFIIVRAREGISDENFVYYLMCSPQIRKIAIKSMVGSSGRQRVQLDMLKNAVISCPSLTEQKKIGKIFKALDDKIYYNKKINHHLEQIAMLLFDKFFPNVTMGKNTVGEYIIPKRGKGLLSKDAVAGEFPIIAGGLQPAAYHNSANTKAPVITISASGANAGFVNLWTIPVWSSDSSFIDESITNNVYFWYIMLKKRQKEIYDAQTGSAQPHIYPKHITAMLTTELQTKEVEKFNEKIGPLFEDVGNRQKEITKLQMLRDTLLPRLMSSATIISSSSTK</sequence>
<accession>A0AAN4UBR8</accession>
<keyword evidence="2" id="KW-0680">Restriction system</keyword>
<reference evidence="6" key="2">
    <citation type="journal article" date="2020" name="Int. Dairy J.">
        <title>Lactic acid bacterial diversity in Brie cheese focusing on salt concentration and pH of isolation medium and characterisation of halophilic and alkaliphilic lactic acid bacterial isolates.</title>
        <authorList>
            <person name="Unno R."/>
            <person name="Matsutani M."/>
            <person name="Suzuki T."/>
            <person name="Kodama K."/>
            <person name="Matsushita H."/>
            <person name="Yamasato K."/>
            <person name="Koizumi Y."/>
            <person name="Ishikawa M."/>
        </authorList>
    </citation>
    <scope>NUCLEOTIDE SEQUENCE</scope>
    <source>
        <strain evidence="6">7C1</strain>
        <strain evidence="5">8C4</strain>
    </source>
</reference>
<evidence type="ECO:0000256" key="3">
    <source>
        <dbReference type="ARBA" id="ARBA00023125"/>
    </source>
</evidence>
<dbReference type="PANTHER" id="PTHR30408:SF13">
    <property type="entry name" value="TYPE I RESTRICTION ENZYME HINDI SPECIFICITY SUBUNIT"/>
    <property type="match status" value="1"/>
</dbReference>
<dbReference type="InterPro" id="IPR052021">
    <property type="entry name" value="Type-I_RS_S_subunit"/>
</dbReference>
<evidence type="ECO:0000259" key="4">
    <source>
        <dbReference type="Pfam" id="PF01420"/>
    </source>
</evidence>
<comment type="caution">
    <text evidence="6">The sequence shown here is derived from an EMBL/GenBank/DDBJ whole genome shotgun (WGS) entry which is preliminary data.</text>
</comment>
<keyword evidence="3" id="KW-0238">DNA-binding</keyword>
<comment type="similarity">
    <text evidence="1">Belongs to the type-I restriction system S methylase family.</text>
</comment>
<feature type="domain" description="Type I restriction modification DNA specificity" evidence="4">
    <location>
        <begin position="1"/>
        <end position="178"/>
    </location>
</feature>
<reference evidence="6" key="1">
    <citation type="submission" date="2019-08" db="EMBL/GenBank/DDBJ databases">
        <authorList>
            <person name="Ishikawa M."/>
            <person name="Suzuki T."/>
            <person name="Matsutani M."/>
        </authorList>
    </citation>
    <scope>NUCLEOTIDE SEQUENCE</scope>
    <source>
        <strain evidence="6">7C1</strain>
        <strain evidence="5">8C4</strain>
    </source>
</reference>
<dbReference type="SUPFAM" id="SSF116734">
    <property type="entry name" value="DNA methylase specificity domain"/>
    <property type="match status" value="2"/>
</dbReference>
<dbReference type="Proteomes" id="UP000886607">
    <property type="component" value="Unassembled WGS sequence"/>
</dbReference>
<keyword evidence="8" id="KW-1185">Reference proteome</keyword>
<dbReference type="InterPro" id="IPR000055">
    <property type="entry name" value="Restrct_endonuc_typeI_TRD"/>
</dbReference>
<dbReference type="GO" id="GO:0009307">
    <property type="term" value="P:DNA restriction-modification system"/>
    <property type="evidence" value="ECO:0007669"/>
    <property type="project" value="UniProtKB-KW"/>
</dbReference>
<dbReference type="Proteomes" id="UP000886597">
    <property type="component" value="Unassembled WGS sequence"/>
</dbReference>
<dbReference type="InterPro" id="IPR044946">
    <property type="entry name" value="Restrct_endonuc_typeI_TRD_sf"/>
</dbReference>
<gene>
    <name evidence="6" type="primary">hsdS_1</name>
    <name evidence="5" type="ORF">TK11N_10050</name>
    <name evidence="6" type="ORF">TK2N_10330</name>
</gene>
<dbReference type="EMBL" id="BKBQ01000013">
    <property type="protein sequence ID" value="GEQ54189.1"/>
    <property type="molecule type" value="Genomic_DNA"/>
</dbReference>
<dbReference type="PANTHER" id="PTHR30408">
    <property type="entry name" value="TYPE-1 RESTRICTION ENZYME ECOKI SPECIFICITY PROTEIN"/>
    <property type="match status" value="1"/>
</dbReference>
<evidence type="ECO:0000256" key="2">
    <source>
        <dbReference type="ARBA" id="ARBA00022747"/>
    </source>
</evidence>
<dbReference type="Gene3D" id="3.90.220.20">
    <property type="entry name" value="DNA methylase specificity domains"/>
    <property type="match status" value="2"/>
</dbReference>
<evidence type="ECO:0000313" key="8">
    <source>
        <dbReference type="Proteomes" id="UP000886607"/>
    </source>
</evidence>
<dbReference type="CDD" id="cd17260">
    <property type="entry name" value="RMtype1_S_EcoEI-TRD1-CR1_like"/>
    <property type="match status" value="1"/>
</dbReference>
<dbReference type="EMBL" id="BKBO01000012">
    <property type="protein sequence ID" value="GEQ49153.1"/>
    <property type="molecule type" value="Genomic_DNA"/>
</dbReference>
<name>A0AAN4UBR8_9ENTE</name>
<evidence type="ECO:0000256" key="1">
    <source>
        <dbReference type="ARBA" id="ARBA00010923"/>
    </source>
</evidence>
<evidence type="ECO:0000313" key="7">
    <source>
        <dbReference type="Proteomes" id="UP000886597"/>
    </source>
</evidence>
<evidence type="ECO:0000313" key="5">
    <source>
        <dbReference type="EMBL" id="GEQ49153.1"/>
    </source>
</evidence>
<dbReference type="AlphaFoldDB" id="A0AAN4UBR8"/>
<dbReference type="CDD" id="cd17291">
    <property type="entry name" value="RMtype1_S_MgeORF438P-TRD-CR_like"/>
    <property type="match status" value="1"/>
</dbReference>
<dbReference type="Pfam" id="PF01420">
    <property type="entry name" value="Methylase_S"/>
    <property type="match status" value="1"/>
</dbReference>
<evidence type="ECO:0000313" key="6">
    <source>
        <dbReference type="EMBL" id="GEQ54189.1"/>
    </source>
</evidence>
<dbReference type="GO" id="GO:0003677">
    <property type="term" value="F:DNA binding"/>
    <property type="evidence" value="ECO:0007669"/>
    <property type="project" value="UniProtKB-KW"/>
</dbReference>
<protein>
    <submittedName>
        <fullName evidence="6">Type I restriction-modification system specificity subunit S</fullName>
    </submittedName>
</protein>
<dbReference type="RefSeq" id="WP_202583790.1">
    <property type="nucleotide sequence ID" value="NZ_BKBO01000012.1"/>
</dbReference>
<proteinExistence type="inferred from homology"/>